<protein>
    <submittedName>
        <fullName evidence="1">Uncharacterized protein</fullName>
    </submittedName>
</protein>
<dbReference type="Proteomes" id="UP000199477">
    <property type="component" value="Unassembled WGS sequence"/>
</dbReference>
<gene>
    <name evidence="1" type="ORF">SAMN02799615_00899</name>
</gene>
<evidence type="ECO:0000313" key="1">
    <source>
        <dbReference type="EMBL" id="SFE38040.1"/>
    </source>
</evidence>
<dbReference type="EMBL" id="FONH01000002">
    <property type="protein sequence ID" value="SFE38040.1"/>
    <property type="molecule type" value="Genomic_DNA"/>
</dbReference>
<keyword evidence="2" id="KW-1185">Reference proteome</keyword>
<accession>A0A1I2A5J7</accession>
<reference evidence="2" key="1">
    <citation type="submission" date="2016-10" db="EMBL/GenBank/DDBJ databases">
        <authorList>
            <person name="Varghese N."/>
            <person name="Submissions S."/>
        </authorList>
    </citation>
    <scope>NUCLEOTIDE SEQUENCE [LARGE SCALE GENOMIC DNA]</scope>
    <source>
        <strain evidence="2">UNC178MFTsu3.1</strain>
    </source>
</reference>
<dbReference type="STRING" id="500610.SAMN02799615_00899"/>
<sequence>MDHLRFTLGTNVTITASGETGVVIGRAEFTNAEPSYSVRYKAADGRAIESWWGESALHITS</sequence>
<proteinExistence type="predicted"/>
<organism evidence="1 2">
    <name type="scientific">Dyella marensis</name>
    <dbReference type="NCBI Taxonomy" id="500610"/>
    <lineage>
        <taxon>Bacteria</taxon>
        <taxon>Pseudomonadati</taxon>
        <taxon>Pseudomonadota</taxon>
        <taxon>Gammaproteobacteria</taxon>
        <taxon>Lysobacterales</taxon>
        <taxon>Rhodanobacteraceae</taxon>
        <taxon>Dyella</taxon>
    </lineage>
</organism>
<dbReference type="RefSeq" id="WP_026636521.1">
    <property type="nucleotide sequence ID" value="NZ_FONH01000002.1"/>
</dbReference>
<evidence type="ECO:0000313" key="2">
    <source>
        <dbReference type="Proteomes" id="UP000199477"/>
    </source>
</evidence>
<dbReference type="AlphaFoldDB" id="A0A1I2A5J7"/>
<name>A0A1I2A5J7_9GAMM</name>